<evidence type="ECO:0000313" key="3">
    <source>
        <dbReference type="Proteomes" id="UP000278807"/>
    </source>
</evidence>
<feature type="chain" id="PRO_5018034750" evidence="1">
    <location>
        <begin position="17"/>
        <end position="38"/>
    </location>
</feature>
<evidence type="ECO:0000256" key="1">
    <source>
        <dbReference type="SAM" id="SignalP"/>
    </source>
</evidence>
<dbReference type="EMBL" id="UZAE01015860">
    <property type="protein sequence ID" value="VDO16711.1"/>
    <property type="molecule type" value="Genomic_DNA"/>
</dbReference>
<keyword evidence="3" id="KW-1185">Reference proteome</keyword>
<organism evidence="2 3">
    <name type="scientific">Rodentolepis nana</name>
    <name type="common">Dwarf tapeworm</name>
    <name type="synonym">Hymenolepis nana</name>
    <dbReference type="NCBI Taxonomy" id="102285"/>
    <lineage>
        <taxon>Eukaryota</taxon>
        <taxon>Metazoa</taxon>
        <taxon>Spiralia</taxon>
        <taxon>Lophotrochozoa</taxon>
        <taxon>Platyhelminthes</taxon>
        <taxon>Cestoda</taxon>
        <taxon>Eucestoda</taxon>
        <taxon>Cyclophyllidea</taxon>
        <taxon>Hymenolepididae</taxon>
        <taxon>Rodentolepis</taxon>
    </lineage>
</organism>
<feature type="signal peptide" evidence="1">
    <location>
        <begin position="1"/>
        <end position="16"/>
    </location>
</feature>
<protein>
    <submittedName>
        <fullName evidence="2">Uncharacterized protein</fullName>
    </submittedName>
</protein>
<evidence type="ECO:0000313" key="2">
    <source>
        <dbReference type="EMBL" id="VDO16711.1"/>
    </source>
</evidence>
<gene>
    <name evidence="2" type="ORF">HNAJ_LOCUS13680</name>
</gene>
<proteinExistence type="predicted"/>
<dbReference type="AlphaFoldDB" id="A0A3P7T7W3"/>
<keyword evidence="1" id="KW-0732">Signal</keyword>
<name>A0A3P7T7W3_RODNA</name>
<reference evidence="2 3" key="1">
    <citation type="submission" date="2018-11" db="EMBL/GenBank/DDBJ databases">
        <authorList>
            <consortium name="Pathogen Informatics"/>
        </authorList>
    </citation>
    <scope>NUCLEOTIDE SEQUENCE [LARGE SCALE GENOMIC DNA]</scope>
</reference>
<sequence>MSKLLVLVLATSHWLGTRLISQILLKSVSMVSFLLDPF</sequence>
<accession>A0A3P7T7W3</accession>
<dbReference type="Proteomes" id="UP000278807">
    <property type="component" value="Unassembled WGS sequence"/>
</dbReference>